<keyword evidence="2" id="KW-1185">Reference proteome</keyword>
<comment type="caution">
    <text evidence="1">The sequence shown here is derived from an EMBL/GenBank/DDBJ whole genome shotgun (WGS) entry which is preliminary data.</text>
</comment>
<reference evidence="1 2" key="1">
    <citation type="submission" date="2014-12" db="EMBL/GenBank/DDBJ databases">
        <title>Frankia sp. BMG5.1 draft genome.</title>
        <authorList>
            <person name="Gtari M."/>
            <person name="Ghodhbane-Gtari F."/>
            <person name="Nouioui I."/>
            <person name="Ktari A."/>
            <person name="Hezbri K."/>
            <person name="Mimouni W."/>
            <person name="Sbissi I."/>
            <person name="Ayari A."/>
            <person name="Yamanaka T."/>
            <person name="Normand P."/>
            <person name="Tisa L.S."/>
            <person name="Boudabous A."/>
        </authorList>
    </citation>
    <scope>NUCLEOTIDE SEQUENCE [LARGE SCALE GENOMIC DNA]</scope>
    <source>
        <strain evidence="1 2">BMG5.1</strain>
    </source>
</reference>
<organism evidence="1 2">
    <name type="scientific">Protofrankia coriariae</name>
    <dbReference type="NCBI Taxonomy" id="1562887"/>
    <lineage>
        <taxon>Bacteria</taxon>
        <taxon>Bacillati</taxon>
        <taxon>Actinomycetota</taxon>
        <taxon>Actinomycetes</taxon>
        <taxon>Frankiales</taxon>
        <taxon>Frankiaceae</taxon>
        <taxon>Protofrankia</taxon>
    </lineage>
</organism>
<protein>
    <submittedName>
        <fullName evidence="1">Uncharacterized protein</fullName>
    </submittedName>
</protein>
<dbReference type="Proteomes" id="UP000035425">
    <property type="component" value="Unassembled WGS sequence"/>
</dbReference>
<proteinExistence type="predicted"/>
<evidence type="ECO:0000313" key="1">
    <source>
        <dbReference type="EMBL" id="KLL10795.1"/>
    </source>
</evidence>
<evidence type="ECO:0000313" key="2">
    <source>
        <dbReference type="Proteomes" id="UP000035425"/>
    </source>
</evidence>
<name>A0ABR5F249_9ACTN</name>
<gene>
    <name evidence="1" type="ORF">FrCorBMG51_15325</name>
</gene>
<accession>A0ABR5F249</accession>
<sequence length="98" mass="10679">MTDTKTAWDDVANSLTTLGQRVKAHFDDVVGERPFDRRGVDEALAELRATLDRAYSAAGQAAKDPTVRESASKIGSSFVEALSSSLIDLGQRLKKLRQ</sequence>
<dbReference type="RefSeq" id="WP_047223748.1">
    <property type="nucleotide sequence ID" value="NZ_JWIO01000025.1"/>
</dbReference>
<dbReference type="EMBL" id="JWIO01000025">
    <property type="protein sequence ID" value="KLL10795.1"/>
    <property type="molecule type" value="Genomic_DNA"/>
</dbReference>